<dbReference type="Proteomes" id="UP001597526">
    <property type="component" value="Unassembled WGS sequence"/>
</dbReference>
<evidence type="ECO:0000313" key="2">
    <source>
        <dbReference type="Proteomes" id="UP001597526"/>
    </source>
</evidence>
<comment type="caution">
    <text evidence="1">The sequence shown here is derived from an EMBL/GenBank/DDBJ whole genome shotgun (WGS) entry which is preliminary data.</text>
</comment>
<evidence type="ECO:0000313" key="1">
    <source>
        <dbReference type="EMBL" id="MFD2588824.1"/>
    </source>
</evidence>
<protein>
    <submittedName>
        <fullName evidence="1">Uncharacterized protein</fullName>
    </submittedName>
</protein>
<gene>
    <name evidence="1" type="ORF">ACFSQJ_17995</name>
</gene>
<sequence length="42" mass="4854">MTSKDYPIKKKKERSKEYEKKLKIDGTLDGVLKASVPKKKSE</sequence>
<accession>A0ABW5N0V7</accession>
<keyword evidence="2" id="KW-1185">Reference proteome</keyword>
<reference evidence="2" key="1">
    <citation type="journal article" date="2019" name="Int. J. Syst. Evol. Microbiol.">
        <title>The Global Catalogue of Microorganisms (GCM) 10K type strain sequencing project: providing services to taxonomists for standard genome sequencing and annotation.</title>
        <authorList>
            <consortium name="The Broad Institute Genomics Platform"/>
            <consortium name="The Broad Institute Genome Sequencing Center for Infectious Disease"/>
            <person name="Wu L."/>
            <person name="Ma J."/>
        </authorList>
    </citation>
    <scope>NUCLEOTIDE SEQUENCE [LARGE SCALE GENOMIC DNA]</scope>
    <source>
        <strain evidence="2">KCTC 52368</strain>
    </source>
</reference>
<name>A0ABW5N0V7_9FLAO</name>
<dbReference type="EMBL" id="JBHULB010000082">
    <property type="protein sequence ID" value="MFD2588824.1"/>
    <property type="molecule type" value="Genomic_DNA"/>
</dbReference>
<organism evidence="1 2">
    <name type="scientific">Croceitalea marina</name>
    <dbReference type="NCBI Taxonomy" id="1775166"/>
    <lineage>
        <taxon>Bacteria</taxon>
        <taxon>Pseudomonadati</taxon>
        <taxon>Bacteroidota</taxon>
        <taxon>Flavobacteriia</taxon>
        <taxon>Flavobacteriales</taxon>
        <taxon>Flavobacteriaceae</taxon>
        <taxon>Croceitalea</taxon>
    </lineage>
</organism>
<proteinExistence type="predicted"/>
<dbReference type="RefSeq" id="WP_377768289.1">
    <property type="nucleotide sequence ID" value="NZ_JBHULB010000082.1"/>
</dbReference>